<name>A0ACC2JRW6_9PEZI</name>
<gene>
    <name evidence="1" type="ORF">O1611_g3410</name>
</gene>
<sequence length="183" mass="21022">MSRQPRFQASSAGALQTNLAIKTNNYNSGTTPRQHVNSEEKLQAAKNEMKALRNGMEAMASDLLEARHEARVAHEAKEQLELKCTKLSQEVESLHAALESERRRQGKERQAQAREILEQHSQQQLLVNNKMASREMQFDSSQKTRESQADDIEKLHKLVKFYKGNSERLSAEVQQLKERSKRH</sequence>
<dbReference type="EMBL" id="JAPUUL010000551">
    <property type="protein sequence ID" value="KAJ8130218.1"/>
    <property type="molecule type" value="Genomic_DNA"/>
</dbReference>
<reference evidence="1" key="1">
    <citation type="submission" date="2022-12" db="EMBL/GenBank/DDBJ databases">
        <title>Genome Sequence of Lasiodiplodia mahajangana.</title>
        <authorList>
            <person name="Buettner E."/>
        </authorList>
    </citation>
    <scope>NUCLEOTIDE SEQUENCE</scope>
    <source>
        <strain evidence="1">VT137</strain>
    </source>
</reference>
<accession>A0ACC2JRW6</accession>
<protein>
    <submittedName>
        <fullName evidence="1">Uncharacterized protein</fullName>
    </submittedName>
</protein>
<comment type="caution">
    <text evidence="1">The sequence shown here is derived from an EMBL/GenBank/DDBJ whole genome shotgun (WGS) entry which is preliminary data.</text>
</comment>
<dbReference type="Proteomes" id="UP001153332">
    <property type="component" value="Unassembled WGS sequence"/>
</dbReference>
<evidence type="ECO:0000313" key="2">
    <source>
        <dbReference type="Proteomes" id="UP001153332"/>
    </source>
</evidence>
<organism evidence="1 2">
    <name type="scientific">Lasiodiplodia mahajangana</name>
    <dbReference type="NCBI Taxonomy" id="1108764"/>
    <lineage>
        <taxon>Eukaryota</taxon>
        <taxon>Fungi</taxon>
        <taxon>Dikarya</taxon>
        <taxon>Ascomycota</taxon>
        <taxon>Pezizomycotina</taxon>
        <taxon>Dothideomycetes</taxon>
        <taxon>Dothideomycetes incertae sedis</taxon>
        <taxon>Botryosphaeriales</taxon>
        <taxon>Botryosphaeriaceae</taxon>
        <taxon>Lasiodiplodia</taxon>
    </lineage>
</organism>
<evidence type="ECO:0000313" key="1">
    <source>
        <dbReference type="EMBL" id="KAJ8130218.1"/>
    </source>
</evidence>
<keyword evidence="2" id="KW-1185">Reference proteome</keyword>
<proteinExistence type="predicted"/>